<feature type="region of interest" description="Disordered" evidence="1">
    <location>
        <begin position="71"/>
        <end position="96"/>
    </location>
</feature>
<evidence type="ECO:0000313" key="3">
    <source>
        <dbReference type="Proteomes" id="UP000716291"/>
    </source>
</evidence>
<comment type="caution">
    <text evidence="2">The sequence shown here is derived from an EMBL/GenBank/DDBJ whole genome shotgun (WGS) entry which is preliminary data.</text>
</comment>
<sequence>MIVNYIPNYHKFINKIKEDHHIIGYARKSEGKEDNETRIHPLQDMVNRLRERNLADSIYVSFHSPASEIISSRDMSEESKTSQKRLEDVAGNTKVF</sequence>
<evidence type="ECO:0000313" key="2">
    <source>
        <dbReference type="EMBL" id="KAG1303479.1"/>
    </source>
</evidence>
<dbReference type="OrthoDB" id="2275636at2759"/>
<proteinExistence type="predicted"/>
<evidence type="ECO:0000256" key="1">
    <source>
        <dbReference type="SAM" id="MobiDB-lite"/>
    </source>
</evidence>
<gene>
    <name evidence="2" type="ORF">G6F64_010036</name>
</gene>
<keyword evidence="3" id="KW-1185">Reference proteome</keyword>
<reference evidence="2" key="1">
    <citation type="journal article" date="2020" name="Microb. Genom.">
        <title>Genetic diversity of clinical and environmental Mucorales isolates obtained from an investigation of mucormycosis cases among solid organ transplant recipients.</title>
        <authorList>
            <person name="Nguyen M.H."/>
            <person name="Kaul D."/>
            <person name="Muto C."/>
            <person name="Cheng S.J."/>
            <person name="Richter R.A."/>
            <person name="Bruno V.M."/>
            <person name="Liu G."/>
            <person name="Beyhan S."/>
            <person name="Sundermann A.J."/>
            <person name="Mounaud S."/>
            <person name="Pasculle A.W."/>
            <person name="Nierman W.C."/>
            <person name="Driscoll E."/>
            <person name="Cumbie R."/>
            <person name="Clancy C.J."/>
            <person name="Dupont C.L."/>
        </authorList>
    </citation>
    <scope>NUCLEOTIDE SEQUENCE</scope>
    <source>
        <strain evidence="2">GL11</strain>
    </source>
</reference>
<dbReference type="AlphaFoldDB" id="A0A9P7BN33"/>
<protein>
    <recommendedName>
        <fullName evidence="4">Resolvase/invertase-type recombinase catalytic domain-containing protein</fullName>
    </recommendedName>
</protein>
<feature type="compositionally biased region" description="Basic and acidic residues" evidence="1">
    <location>
        <begin position="74"/>
        <end position="88"/>
    </location>
</feature>
<name>A0A9P7BN33_RHIOR</name>
<dbReference type="Proteomes" id="UP000716291">
    <property type="component" value="Unassembled WGS sequence"/>
</dbReference>
<dbReference type="EMBL" id="JAANQT010001966">
    <property type="protein sequence ID" value="KAG1303479.1"/>
    <property type="molecule type" value="Genomic_DNA"/>
</dbReference>
<organism evidence="2 3">
    <name type="scientific">Rhizopus oryzae</name>
    <name type="common">Mucormycosis agent</name>
    <name type="synonym">Rhizopus arrhizus var. delemar</name>
    <dbReference type="NCBI Taxonomy" id="64495"/>
    <lineage>
        <taxon>Eukaryota</taxon>
        <taxon>Fungi</taxon>
        <taxon>Fungi incertae sedis</taxon>
        <taxon>Mucoromycota</taxon>
        <taxon>Mucoromycotina</taxon>
        <taxon>Mucoromycetes</taxon>
        <taxon>Mucorales</taxon>
        <taxon>Mucorineae</taxon>
        <taxon>Rhizopodaceae</taxon>
        <taxon>Rhizopus</taxon>
    </lineage>
</organism>
<accession>A0A9P7BN33</accession>
<evidence type="ECO:0008006" key="4">
    <source>
        <dbReference type="Google" id="ProtNLM"/>
    </source>
</evidence>